<evidence type="ECO:0000259" key="1">
    <source>
        <dbReference type="Pfam" id="PF00005"/>
    </source>
</evidence>
<dbReference type="Pfam" id="PF00005">
    <property type="entry name" value="ABC_tran"/>
    <property type="match status" value="1"/>
</dbReference>
<dbReference type="GO" id="GO:0005524">
    <property type="term" value="F:ATP binding"/>
    <property type="evidence" value="ECO:0007669"/>
    <property type="project" value="UniProtKB-KW"/>
</dbReference>
<organism evidence="2 3">
    <name type="scientific">Agrobacterium salinitolerans</name>
    <dbReference type="NCBI Taxonomy" id="1183413"/>
    <lineage>
        <taxon>Bacteria</taxon>
        <taxon>Pseudomonadati</taxon>
        <taxon>Pseudomonadota</taxon>
        <taxon>Alphaproteobacteria</taxon>
        <taxon>Hyphomicrobiales</taxon>
        <taxon>Rhizobiaceae</taxon>
        <taxon>Rhizobium/Agrobacterium group</taxon>
        <taxon>Agrobacterium</taxon>
    </lineage>
</organism>
<dbReference type="GO" id="GO:0016887">
    <property type="term" value="F:ATP hydrolysis activity"/>
    <property type="evidence" value="ECO:0007669"/>
    <property type="project" value="InterPro"/>
</dbReference>
<dbReference type="KEGG" id="asal:CFBP5507_16585"/>
<evidence type="ECO:0000313" key="3">
    <source>
        <dbReference type="Proteomes" id="UP000298735"/>
    </source>
</evidence>
<name>A0A1S9EEN6_9HYPH</name>
<dbReference type="InterPro" id="IPR027417">
    <property type="entry name" value="P-loop_NTPase"/>
</dbReference>
<dbReference type="RefSeq" id="WP_077984009.1">
    <property type="nucleotide sequence ID" value="NZ_CP109969.1"/>
</dbReference>
<dbReference type="Gene3D" id="3.40.50.300">
    <property type="entry name" value="P-loop containing nucleotide triphosphate hydrolases"/>
    <property type="match status" value="1"/>
</dbReference>
<dbReference type="SUPFAM" id="SSF52540">
    <property type="entry name" value="P-loop containing nucleoside triphosphate hydrolases"/>
    <property type="match status" value="1"/>
</dbReference>
<keyword evidence="2" id="KW-0547">Nucleotide-binding</keyword>
<dbReference type="EMBL" id="CP109969">
    <property type="protein sequence ID" value="UYZ09312.1"/>
    <property type="molecule type" value="Genomic_DNA"/>
</dbReference>
<dbReference type="OrthoDB" id="9780942at2"/>
<dbReference type="Proteomes" id="UP000298735">
    <property type="component" value="Chromosome Linear"/>
</dbReference>
<feature type="domain" description="ABC transporter" evidence="1">
    <location>
        <begin position="23"/>
        <end position="94"/>
    </location>
</feature>
<evidence type="ECO:0000313" key="2">
    <source>
        <dbReference type="EMBL" id="UYZ09312.1"/>
    </source>
</evidence>
<sequence>MQDVCLTFSELTLGYKRNPAVHHLTEAVHKGSLVTDVGGNGSGKSTLVRGIVGLLRPMSSACLVAAGAPRRLFPVRRRKPSRHASAAVPSSDCLISS</sequence>
<keyword evidence="2" id="KW-0067">ATP-binding</keyword>
<proteinExistence type="predicted"/>
<gene>
    <name evidence="2" type="ORF">CFBP5507_16585</name>
</gene>
<protein>
    <submittedName>
        <fullName evidence="2">ATP-binding cassette domain-containing protein</fullName>
    </submittedName>
</protein>
<dbReference type="AlphaFoldDB" id="A0A1S9EEN6"/>
<reference evidence="2" key="1">
    <citation type="submission" date="2022-10" db="EMBL/GenBank/DDBJ databases">
        <title>Complete genome sequence of Agrobacterium salinitolerans CFBP5507.</title>
        <authorList>
            <person name="Tchabashvili S."/>
            <person name="Yen H.-C."/>
            <person name="Haryono M."/>
            <person name="Lin Y.-C."/>
            <person name="Lai E.-M."/>
            <person name="Kuo C.-H."/>
        </authorList>
    </citation>
    <scope>NUCLEOTIDE SEQUENCE</scope>
    <source>
        <strain evidence="2">CFBP5507</strain>
    </source>
</reference>
<dbReference type="InterPro" id="IPR003439">
    <property type="entry name" value="ABC_transporter-like_ATP-bd"/>
</dbReference>
<accession>A0A1S9EEN6</accession>